<dbReference type="EMBL" id="BMEQ01000003">
    <property type="protein sequence ID" value="GGG48642.1"/>
    <property type="molecule type" value="Genomic_DNA"/>
</dbReference>
<accession>A0A917GJU3</accession>
<protein>
    <recommendedName>
        <fullName evidence="2">HTH cro/C1-type domain-containing protein</fullName>
    </recommendedName>
</protein>
<keyword evidence="4" id="KW-1185">Reference proteome</keyword>
<dbReference type="GO" id="GO:0005829">
    <property type="term" value="C:cytosol"/>
    <property type="evidence" value="ECO:0007669"/>
    <property type="project" value="TreeGrafter"/>
</dbReference>
<evidence type="ECO:0000256" key="1">
    <source>
        <dbReference type="ARBA" id="ARBA00023125"/>
    </source>
</evidence>
<dbReference type="SMART" id="SM00530">
    <property type="entry name" value="HTH_XRE"/>
    <property type="match status" value="1"/>
</dbReference>
<dbReference type="Gene3D" id="1.10.260.40">
    <property type="entry name" value="lambda repressor-like DNA-binding domains"/>
    <property type="match status" value="1"/>
</dbReference>
<dbReference type="PANTHER" id="PTHR46797:SF1">
    <property type="entry name" value="METHYLPHOSPHONATE SYNTHASE"/>
    <property type="match status" value="1"/>
</dbReference>
<dbReference type="GO" id="GO:0003677">
    <property type="term" value="F:DNA binding"/>
    <property type="evidence" value="ECO:0007669"/>
    <property type="project" value="UniProtKB-KW"/>
</dbReference>
<gene>
    <name evidence="3" type="ORF">GCM10011374_08820</name>
</gene>
<dbReference type="Proteomes" id="UP000638848">
    <property type="component" value="Unassembled WGS sequence"/>
</dbReference>
<dbReference type="CDD" id="cd00093">
    <property type="entry name" value="HTH_XRE"/>
    <property type="match status" value="1"/>
</dbReference>
<dbReference type="PANTHER" id="PTHR46797">
    <property type="entry name" value="HTH-TYPE TRANSCRIPTIONAL REGULATOR"/>
    <property type="match status" value="1"/>
</dbReference>
<dbReference type="InterPro" id="IPR010982">
    <property type="entry name" value="Lambda_DNA-bd_dom_sf"/>
</dbReference>
<dbReference type="InterPro" id="IPR001387">
    <property type="entry name" value="Cro/C1-type_HTH"/>
</dbReference>
<comment type="caution">
    <text evidence="3">The sequence shown here is derived from an EMBL/GenBank/DDBJ whole genome shotgun (WGS) entry which is preliminary data.</text>
</comment>
<evidence type="ECO:0000313" key="3">
    <source>
        <dbReference type="EMBL" id="GGG48642.1"/>
    </source>
</evidence>
<reference evidence="3" key="1">
    <citation type="journal article" date="2014" name="Int. J. Syst. Evol. Microbiol.">
        <title>Complete genome sequence of Corynebacterium casei LMG S-19264T (=DSM 44701T), isolated from a smear-ripened cheese.</title>
        <authorList>
            <consortium name="US DOE Joint Genome Institute (JGI-PGF)"/>
            <person name="Walter F."/>
            <person name="Albersmeier A."/>
            <person name="Kalinowski J."/>
            <person name="Ruckert C."/>
        </authorList>
    </citation>
    <scope>NUCLEOTIDE SEQUENCE</scope>
    <source>
        <strain evidence="3">CGMCC 1.12187</strain>
    </source>
</reference>
<dbReference type="GO" id="GO:0003700">
    <property type="term" value="F:DNA-binding transcription factor activity"/>
    <property type="evidence" value="ECO:0007669"/>
    <property type="project" value="TreeGrafter"/>
</dbReference>
<dbReference type="RefSeq" id="WP_188534641.1">
    <property type="nucleotide sequence ID" value="NZ_BMEQ01000003.1"/>
</dbReference>
<keyword evidence="1" id="KW-0238">DNA-binding</keyword>
<dbReference type="InterPro" id="IPR050807">
    <property type="entry name" value="TransReg_Diox_bact_type"/>
</dbReference>
<dbReference type="AlphaFoldDB" id="A0A917GJU3"/>
<proteinExistence type="predicted"/>
<dbReference type="PROSITE" id="PS50943">
    <property type="entry name" value="HTH_CROC1"/>
    <property type="match status" value="1"/>
</dbReference>
<evidence type="ECO:0000259" key="2">
    <source>
        <dbReference type="PROSITE" id="PS50943"/>
    </source>
</evidence>
<organism evidence="3 4">
    <name type="scientific">Kocuria dechangensis</name>
    <dbReference type="NCBI Taxonomy" id="1176249"/>
    <lineage>
        <taxon>Bacteria</taxon>
        <taxon>Bacillati</taxon>
        <taxon>Actinomycetota</taxon>
        <taxon>Actinomycetes</taxon>
        <taxon>Micrococcales</taxon>
        <taxon>Micrococcaceae</taxon>
        <taxon>Kocuria</taxon>
    </lineage>
</organism>
<evidence type="ECO:0000313" key="4">
    <source>
        <dbReference type="Proteomes" id="UP000638848"/>
    </source>
</evidence>
<reference evidence="3" key="2">
    <citation type="submission" date="2020-09" db="EMBL/GenBank/DDBJ databases">
        <authorList>
            <person name="Sun Q."/>
            <person name="Zhou Y."/>
        </authorList>
    </citation>
    <scope>NUCLEOTIDE SEQUENCE</scope>
    <source>
        <strain evidence="3">CGMCC 1.12187</strain>
    </source>
</reference>
<dbReference type="SUPFAM" id="SSF47413">
    <property type="entry name" value="lambda repressor-like DNA-binding domains"/>
    <property type="match status" value="1"/>
</dbReference>
<dbReference type="Pfam" id="PF01381">
    <property type="entry name" value="HTH_3"/>
    <property type="match status" value="1"/>
</dbReference>
<name>A0A917GJU3_9MICC</name>
<feature type="domain" description="HTH cro/C1-type" evidence="2">
    <location>
        <begin position="24"/>
        <end position="78"/>
    </location>
</feature>
<sequence length="125" mass="13895">MSDPEAPASPHPWEQQRQAMGAFIRHQRELANMSLRQLSQVTRISNAYLSQIERGMHDPTVRVLLQIGDALHLSLEEMLQKAEETQGAEDSVLSVEAAIAADTVLTTEEKKALLAVYRTYVSAHA</sequence>